<dbReference type="Gene3D" id="2.40.110.10">
    <property type="entry name" value="Butyryl-CoA Dehydrogenase, subunit A, domain 2"/>
    <property type="match status" value="1"/>
</dbReference>
<feature type="domain" description="Acyl-CoA dehydrogenase C-terminal" evidence="3">
    <location>
        <begin position="238"/>
        <end position="368"/>
    </location>
</feature>
<dbReference type="InterPro" id="IPR037069">
    <property type="entry name" value="AcylCoA_DH/ox_N_sf"/>
</dbReference>
<dbReference type="PANTHER" id="PTHR43884">
    <property type="entry name" value="ACYL-COA DEHYDROGENASE"/>
    <property type="match status" value="1"/>
</dbReference>
<dbReference type="InterPro" id="IPR013107">
    <property type="entry name" value="Acyl-CoA_DH_C"/>
</dbReference>
<dbReference type="InterPro" id="IPR013786">
    <property type="entry name" value="AcylCoA_DH/ox_N"/>
</dbReference>
<dbReference type="SUPFAM" id="SSF56645">
    <property type="entry name" value="Acyl-CoA dehydrogenase NM domain-like"/>
    <property type="match status" value="1"/>
</dbReference>
<reference evidence="4 5" key="1">
    <citation type="submission" date="2016-10" db="EMBL/GenBank/DDBJ databases">
        <authorList>
            <person name="de Groot N.N."/>
        </authorList>
    </citation>
    <scope>NUCLEOTIDE SEQUENCE [LARGE SCALE GENOMIC DNA]</scope>
    <source>
        <strain evidence="4 5">MT12</strain>
    </source>
</reference>
<dbReference type="PIRSF" id="PIRSF016578">
    <property type="entry name" value="HsaA"/>
    <property type="match status" value="1"/>
</dbReference>
<gene>
    <name evidence="4" type="ORF">SAMN05444164_1755</name>
</gene>
<feature type="domain" description="Acyl-CoA dehydrogenase/oxidase N-terminal" evidence="2">
    <location>
        <begin position="27"/>
        <end position="93"/>
    </location>
</feature>
<evidence type="ECO:0000259" key="3">
    <source>
        <dbReference type="Pfam" id="PF08028"/>
    </source>
</evidence>
<dbReference type="Pfam" id="PF08028">
    <property type="entry name" value="Acyl-CoA_dh_2"/>
    <property type="match status" value="1"/>
</dbReference>
<dbReference type="RefSeq" id="WP_092115147.1">
    <property type="nucleotide sequence ID" value="NZ_FNTH01000001.1"/>
</dbReference>
<organism evidence="4 5">
    <name type="scientific">Bradyrhizobium erythrophlei</name>
    <dbReference type="NCBI Taxonomy" id="1437360"/>
    <lineage>
        <taxon>Bacteria</taxon>
        <taxon>Pseudomonadati</taxon>
        <taxon>Pseudomonadota</taxon>
        <taxon>Alphaproteobacteria</taxon>
        <taxon>Hyphomicrobiales</taxon>
        <taxon>Nitrobacteraceae</taxon>
        <taxon>Bradyrhizobium</taxon>
    </lineage>
</organism>
<dbReference type="Gene3D" id="1.10.540.10">
    <property type="entry name" value="Acyl-CoA dehydrogenase/oxidase, N-terminal domain"/>
    <property type="match status" value="1"/>
</dbReference>
<dbReference type="Proteomes" id="UP000198992">
    <property type="component" value="Unassembled WGS sequence"/>
</dbReference>
<dbReference type="GO" id="GO:0003995">
    <property type="term" value="F:acyl-CoA dehydrogenase activity"/>
    <property type="evidence" value="ECO:0007669"/>
    <property type="project" value="TreeGrafter"/>
</dbReference>
<sequence length="389" mass="41050">MPQPAKDIAMTTVAEHLAALERLAPLIAEQRADFDRERRLPDAVVRALAEAGLFRLYLPKALGGPEFSPLDFMTIVEAAAALDGSVGWLVGNGGGMSRAGGYLPEEVVRGWFADPLAFIASATGAIGTAVEVEGGYRVSGRWPFGSGAPHATRFMGLASVKGPDGQDGPPICCYVDRADVRLHDTWFVSGLRATGSCDFEMQDCFVPDSHTHPLVDFKPTQPGIPYRLPGLAAFSWTVSVVPLGIARGALDAFIGLAGKKPRLGGVGQLRDGELVQSMVGRAETALRSARALLVEDMTELMAASEAGGECLIEARLLHRIACANAGESAARIVEMIAASAGTAAIFETGTLERSIRDVQAAIKHVAMTPISYGLVGRVKLGLPLGTTRF</sequence>
<dbReference type="EMBL" id="FNTH01000001">
    <property type="protein sequence ID" value="SEC40398.1"/>
    <property type="molecule type" value="Genomic_DNA"/>
</dbReference>
<dbReference type="Gene3D" id="1.20.140.10">
    <property type="entry name" value="Butyryl-CoA Dehydrogenase, subunit A, domain 3"/>
    <property type="match status" value="1"/>
</dbReference>
<dbReference type="OrthoDB" id="7316074at2"/>
<evidence type="ECO:0000259" key="2">
    <source>
        <dbReference type="Pfam" id="PF02771"/>
    </source>
</evidence>
<dbReference type="Pfam" id="PF02771">
    <property type="entry name" value="Acyl-CoA_dh_N"/>
    <property type="match status" value="1"/>
</dbReference>
<evidence type="ECO:0000313" key="5">
    <source>
        <dbReference type="Proteomes" id="UP000198992"/>
    </source>
</evidence>
<proteinExistence type="predicted"/>
<keyword evidence="1" id="KW-0560">Oxidoreductase</keyword>
<dbReference type="GO" id="GO:0050660">
    <property type="term" value="F:flavin adenine dinucleotide binding"/>
    <property type="evidence" value="ECO:0007669"/>
    <property type="project" value="InterPro"/>
</dbReference>
<accession>A0A1H4S8P7</accession>
<evidence type="ECO:0000256" key="1">
    <source>
        <dbReference type="ARBA" id="ARBA00023002"/>
    </source>
</evidence>
<dbReference type="InterPro" id="IPR046373">
    <property type="entry name" value="Acyl-CoA_Oxase/DH_mid-dom_sf"/>
</dbReference>
<dbReference type="InterPro" id="IPR009100">
    <property type="entry name" value="AcylCoA_DH/oxidase_NM_dom_sf"/>
</dbReference>
<name>A0A1H4S8P7_9BRAD</name>
<evidence type="ECO:0000313" key="4">
    <source>
        <dbReference type="EMBL" id="SEC40398.1"/>
    </source>
</evidence>
<protein>
    <submittedName>
        <fullName evidence="4">Acyl-CoA dehydrogenase</fullName>
    </submittedName>
</protein>
<dbReference type="AlphaFoldDB" id="A0A1H4S8P7"/>
<dbReference type="InterPro" id="IPR036250">
    <property type="entry name" value="AcylCo_DH-like_C"/>
</dbReference>
<dbReference type="SUPFAM" id="SSF47203">
    <property type="entry name" value="Acyl-CoA dehydrogenase C-terminal domain-like"/>
    <property type="match status" value="1"/>
</dbReference>
<dbReference type="PANTHER" id="PTHR43884:SF12">
    <property type="entry name" value="ISOVALERYL-COA DEHYDROGENASE, MITOCHONDRIAL-RELATED"/>
    <property type="match status" value="1"/>
</dbReference>